<dbReference type="EC" id="2.3.2.27" evidence="2"/>
<comment type="caution">
    <text evidence="10">The sequence shown here is derived from an EMBL/GenBank/DDBJ whole genome shotgun (WGS) entry which is preliminary data.</text>
</comment>
<reference evidence="10 11" key="1">
    <citation type="submission" date="2021-05" db="EMBL/GenBank/DDBJ databases">
        <title>Genome Assembly of Synthetic Allotetraploid Brassica napus Reveals Homoeologous Exchanges between Subgenomes.</title>
        <authorList>
            <person name="Davis J.T."/>
        </authorList>
    </citation>
    <scope>NUCLEOTIDE SEQUENCE [LARGE SCALE GENOMIC DNA]</scope>
    <source>
        <strain evidence="11">cv. Da-Ae</strain>
        <tissue evidence="10">Seedling</tissue>
    </source>
</reference>
<evidence type="ECO:0000256" key="7">
    <source>
        <dbReference type="ARBA" id="ARBA00022833"/>
    </source>
</evidence>
<dbReference type="InterPro" id="IPR013083">
    <property type="entry name" value="Znf_RING/FYVE/PHD"/>
</dbReference>
<keyword evidence="11" id="KW-1185">Reference proteome</keyword>
<evidence type="ECO:0000313" key="11">
    <source>
        <dbReference type="Proteomes" id="UP000824890"/>
    </source>
</evidence>
<evidence type="ECO:0000256" key="2">
    <source>
        <dbReference type="ARBA" id="ARBA00012483"/>
    </source>
</evidence>
<dbReference type="PANTHER" id="PTHR22937:SF163">
    <property type="entry name" value="RING-TYPE E3 UBIQUITIN TRANSFERASE"/>
    <property type="match status" value="1"/>
</dbReference>
<dbReference type="Pfam" id="PF13639">
    <property type="entry name" value="zf-RING_2"/>
    <property type="match status" value="1"/>
</dbReference>
<evidence type="ECO:0000259" key="9">
    <source>
        <dbReference type="PROSITE" id="PS50089"/>
    </source>
</evidence>
<evidence type="ECO:0000256" key="1">
    <source>
        <dbReference type="ARBA" id="ARBA00000900"/>
    </source>
</evidence>
<evidence type="ECO:0000256" key="8">
    <source>
        <dbReference type="PROSITE-ProRule" id="PRU00175"/>
    </source>
</evidence>
<protein>
    <recommendedName>
        <fullName evidence="2">RING-type E3 ubiquitin transferase</fullName>
        <ecNumber evidence="2">2.3.2.27</ecNumber>
    </recommendedName>
</protein>
<accession>A0ABQ7XUD8</accession>
<name>A0ABQ7XUD8_BRANA</name>
<evidence type="ECO:0000256" key="4">
    <source>
        <dbReference type="ARBA" id="ARBA00022723"/>
    </source>
</evidence>
<evidence type="ECO:0000256" key="5">
    <source>
        <dbReference type="ARBA" id="ARBA00022771"/>
    </source>
</evidence>
<dbReference type="Proteomes" id="UP000824890">
    <property type="component" value="Unassembled WGS sequence"/>
</dbReference>
<dbReference type="InterPro" id="IPR001841">
    <property type="entry name" value="Znf_RING"/>
</dbReference>
<keyword evidence="4" id="KW-0479">Metal-binding</keyword>
<sequence length="90" mass="10363">MSAIKDYNQNATSRLDVDLIINDLEGTNRPLTTEEENDICIVCFRNYNDGNNLCSLTCGHNFHFACIDQWLRTKISCLVCREYDANLIKK</sequence>
<comment type="catalytic activity">
    <reaction evidence="1">
        <text>S-ubiquitinyl-[E2 ubiquitin-conjugating enzyme]-L-cysteine + [acceptor protein]-L-lysine = [E2 ubiquitin-conjugating enzyme]-L-cysteine + N(6)-ubiquitinyl-[acceptor protein]-L-lysine.</text>
        <dbReference type="EC" id="2.3.2.27"/>
    </reaction>
</comment>
<keyword evidence="3" id="KW-0808">Transferase</keyword>
<dbReference type="Gene3D" id="3.30.40.10">
    <property type="entry name" value="Zinc/RING finger domain, C3HC4 (zinc finger)"/>
    <property type="match status" value="1"/>
</dbReference>
<dbReference type="PANTHER" id="PTHR22937">
    <property type="entry name" value="E3 UBIQUITIN-PROTEIN LIGASE RNF165"/>
    <property type="match status" value="1"/>
</dbReference>
<dbReference type="SUPFAM" id="SSF57850">
    <property type="entry name" value="RING/U-box"/>
    <property type="match status" value="1"/>
</dbReference>
<feature type="domain" description="RING-type" evidence="9">
    <location>
        <begin position="40"/>
        <end position="81"/>
    </location>
</feature>
<dbReference type="InterPro" id="IPR045191">
    <property type="entry name" value="MBR1/2-like"/>
</dbReference>
<keyword evidence="7" id="KW-0862">Zinc</keyword>
<keyword evidence="6" id="KW-0833">Ubl conjugation pathway</keyword>
<organism evidence="10 11">
    <name type="scientific">Brassica napus</name>
    <name type="common">Rape</name>
    <dbReference type="NCBI Taxonomy" id="3708"/>
    <lineage>
        <taxon>Eukaryota</taxon>
        <taxon>Viridiplantae</taxon>
        <taxon>Streptophyta</taxon>
        <taxon>Embryophyta</taxon>
        <taxon>Tracheophyta</taxon>
        <taxon>Spermatophyta</taxon>
        <taxon>Magnoliopsida</taxon>
        <taxon>eudicotyledons</taxon>
        <taxon>Gunneridae</taxon>
        <taxon>Pentapetalae</taxon>
        <taxon>rosids</taxon>
        <taxon>malvids</taxon>
        <taxon>Brassicales</taxon>
        <taxon>Brassicaceae</taxon>
        <taxon>Brassiceae</taxon>
        <taxon>Brassica</taxon>
    </lineage>
</organism>
<evidence type="ECO:0000256" key="3">
    <source>
        <dbReference type="ARBA" id="ARBA00022679"/>
    </source>
</evidence>
<proteinExistence type="predicted"/>
<dbReference type="PROSITE" id="PS50089">
    <property type="entry name" value="ZF_RING_2"/>
    <property type="match status" value="1"/>
</dbReference>
<dbReference type="EMBL" id="JAGKQM010000019">
    <property type="protein sequence ID" value="KAH0858510.1"/>
    <property type="molecule type" value="Genomic_DNA"/>
</dbReference>
<gene>
    <name evidence="10" type="ORF">HID58_086771</name>
</gene>
<keyword evidence="5 8" id="KW-0863">Zinc-finger</keyword>
<evidence type="ECO:0000256" key="6">
    <source>
        <dbReference type="ARBA" id="ARBA00022786"/>
    </source>
</evidence>
<dbReference type="SMART" id="SM00184">
    <property type="entry name" value="RING"/>
    <property type="match status" value="1"/>
</dbReference>
<evidence type="ECO:0000313" key="10">
    <source>
        <dbReference type="EMBL" id="KAH0858510.1"/>
    </source>
</evidence>